<dbReference type="Proteomes" id="UP001244341">
    <property type="component" value="Chromosome 8b"/>
</dbReference>
<feature type="region of interest" description="Disordered" evidence="1">
    <location>
        <begin position="20"/>
        <end position="56"/>
    </location>
</feature>
<protein>
    <recommendedName>
        <fullName evidence="2">Fungal lipase-type domain-containing protein</fullName>
    </recommendedName>
</protein>
<evidence type="ECO:0000259" key="2">
    <source>
        <dbReference type="Pfam" id="PF01764"/>
    </source>
</evidence>
<evidence type="ECO:0000313" key="4">
    <source>
        <dbReference type="Proteomes" id="UP001244341"/>
    </source>
</evidence>
<evidence type="ECO:0000313" key="3">
    <source>
        <dbReference type="EMBL" id="WIA17015.1"/>
    </source>
</evidence>
<evidence type="ECO:0000256" key="1">
    <source>
        <dbReference type="SAM" id="MobiDB-lite"/>
    </source>
</evidence>
<dbReference type="EMBL" id="CP126215">
    <property type="protein sequence ID" value="WIA17015.1"/>
    <property type="molecule type" value="Genomic_DNA"/>
</dbReference>
<accession>A0ABY8U729</accession>
<organism evidence="3 4">
    <name type="scientific">Tetradesmus obliquus</name>
    <name type="common">Green alga</name>
    <name type="synonym">Acutodesmus obliquus</name>
    <dbReference type="NCBI Taxonomy" id="3088"/>
    <lineage>
        <taxon>Eukaryota</taxon>
        <taxon>Viridiplantae</taxon>
        <taxon>Chlorophyta</taxon>
        <taxon>core chlorophytes</taxon>
        <taxon>Chlorophyceae</taxon>
        <taxon>CS clade</taxon>
        <taxon>Sphaeropleales</taxon>
        <taxon>Scenedesmaceae</taxon>
        <taxon>Tetradesmus</taxon>
    </lineage>
</organism>
<dbReference type="InterPro" id="IPR029058">
    <property type="entry name" value="AB_hydrolase_fold"/>
</dbReference>
<sequence length="501" mass="52357">MAQGLTEGLTGARAMGLTPVQAPATAPDTPDTTDSPTDITSGGSTPSTGSTPRGSYIGSTALLAGNNIPALTRSTVSAASRAVTPNANLLRNVQLPKCQQSNVLLSAGGFPINWQQLTAQQQAEHPINMVMFQLGYAAYQDPQQLPGCLGPMGIDTKSIKFVNARDTPVSAVTAVVMKAANERIFVLFKGSDIPNVITDLNCKYSGPAGAAFGAPTSDIRMHDGFYRAWQVLEKDVVAYVASYLKQAPGAKIYVIGHSLGASLASIAALRLQKGGVLPASADVAGVWLLASPRSGNGAWRDAYNAALLTRTLRITNFRDFASRLPQQTQDCSAGSGLLSLMAERGQYAQVGRSLVQCPAASGGLVQWNLYSSGSETLECGSGKDGADMSAATHMLGAYFDAWRRGYLASKGSDLANDARTAAVLCQECVDAKVASRFRLTRLDPSAAFPPARAGGPVTCFNDDNCRVQRAWNAATSVGSTSSAPAASLTRCNGYICSDLGV</sequence>
<dbReference type="Gene3D" id="3.40.50.1820">
    <property type="entry name" value="alpha/beta hydrolase"/>
    <property type="match status" value="1"/>
</dbReference>
<feature type="compositionally biased region" description="Low complexity" evidence="1">
    <location>
        <begin position="22"/>
        <end position="55"/>
    </location>
</feature>
<reference evidence="3 4" key="1">
    <citation type="submission" date="2023-05" db="EMBL/GenBank/DDBJ databases">
        <title>A 100% complete, gapless, phased diploid assembly of the Scenedesmus obliquus UTEX 3031 genome.</title>
        <authorList>
            <person name="Biondi T.C."/>
            <person name="Hanschen E.R."/>
            <person name="Kwon T."/>
            <person name="Eng W."/>
            <person name="Kruse C.P.S."/>
            <person name="Koehler S.I."/>
            <person name="Kunde Y."/>
            <person name="Gleasner C.D."/>
            <person name="You Mak K.T."/>
            <person name="Polle J."/>
            <person name="Hovde B.T."/>
            <person name="Starkenburg S.R."/>
        </authorList>
    </citation>
    <scope>NUCLEOTIDE SEQUENCE [LARGE SCALE GENOMIC DNA]</scope>
    <source>
        <strain evidence="3 4">DOE0152z</strain>
    </source>
</reference>
<proteinExistence type="predicted"/>
<dbReference type="PANTHER" id="PTHR45856">
    <property type="entry name" value="ALPHA/BETA-HYDROLASES SUPERFAMILY PROTEIN"/>
    <property type="match status" value="1"/>
</dbReference>
<feature type="domain" description="Fungal lipase-type" evidence="2">
    <location>
        <begin position="186"/>
        <end position="327"/>
    </location>
</feature>
<dbReference type="SUPFAM" id="SSF53474">
    <property type="entry name" value="alpha/beta-Hydrolases"/>
    <property type="match status" value="1"/>
</dbReference>
<keyword evidence="4" id="KW-1185">Reference proteome</keyword>
<dbReference type="PANTHER" id="PTHR45856:SF11">
    <property type="entry name" value="FUNGAL LIPASE-LIKE DOMAIN-CONTAINING PROTEIN"/>
    <property type="match status" value="1"/>
</dbReference>
<dbReference type="CDD" id="cd00519">
    <property type="entry name" value="Lipase_3"/>
    <property type="match status" value="1"/>
</dbReference>
<dbReference type="InterPro" id="IPR002921">
    <property type="entry name" value="Fungal_lipase-type"/>
</dbReference>
<gene>
    <name evidence="3" type="ORF">OEZ85_013924</name>
</gene>
<dbReference type="Pfam" id="PF01764">
    <property type="entry name" value="Lipase_3"/>
    <property type="match status" value="1"/>
</dbReference>
<name>A0ABY8U729_TETOB</name>
<dbReference type="InterPro" id="IPR051218">
    <property type="entry name" value="Sec_MonoDiacylglyc_Lipase"/>
</dbReference>